<comment type="similarity">
    <text evidence="5 13">Belongs to the RNase HII family.</text>
</comment>
<name>A0A1G2KLI2_9BACT</name>
<proteinExistence type="inferred from homology"/>
<evidence type="ECO:0000259" key="14">
    <source>
        <dbReference type="PROSITE" id="PS51975"/>
    </source>
</evidence>
<evidence type="ECO:0000256" key="11">
    <source>
        <dbReference type="ARBA" id="ARBA00023211"/>
    </source>
</evidence>
<dbReference type="InterPro" id="IPR012337">
    <property type="entry name" value="RNaseH-like_sf"/>
</dbReference>
<dbReference type="InterPro" id="IPR024567">
    <property type="entry name" value="RNase_HII/HIII_dom"/>
</dbReference>
<dbReference type="PANTHER" id="PTHR10954:SF18">
    <property type="entry name" value="RIBONUCLEASE HII"/>
    <property type="match status" value="1"/>
</dbReference>
<comment type="caution">
    <text evidence="15">The sequence shown here is derived from an EMBL/GenBank/DDBJ whole genome shotgun (WGS) entry which is preliminary data.</text>
</comment>
<feature type="binding site" evidence="12">
    <location>
        <position position="108"/>
    </location>
    <ligand>
        <name>a divalent metal cation</name>
        <dbReference type="ChEBI" id="CHEBI:60240"/>
    </ligand>
</feature>
<dbReference type="SUPFAM" id="SSF53098">
    <property type="entry name" value="Ribonuclease H-like"/>
    <property type="match status" value="1"/>
</dbReference>
<evidence type="ECO:0000256" key="5">
    <source>
        <dbReference type="ARBA" id="ARBA00007383"/>
    </source>
</evidence>
<feature type="binding site" evidence="12">
    <location>
        <position position="10"/>
    </location>
    <ligand>
        <name>a divalent metal cation</name>
        <dbReference type="ChEBI" id="CHEBI:60240"/>
    </ligand>
</feature>
<dbReference type="GO" id="GO:0032299">
    <property type="term" value="C:ribonuclease H2 complex"/>
    <property type="evidence" value="ECO:0007669"/>
    <property type="project" value="TreeGrafter"/>
</dbReference>
<comment type="cofactor">
    <cofactor evidence="2">
        <name>Mg(2+)</name>
        <dbReference type="ChEBI" id="CHEBI:18420"/>
    </cofactor>
</comment>
<comment type="cofactor">
    <cofactor evidence="12">
        <name>Mn(2+)</name>
        <dbReference type="ChEBI" id="CHEBI:29035"/>
    </cofactor>
    <cofactor evidence="12">
        <name>Mg(2+)</name>
        <dbReference type="ChEBI" id="CHEBI:18420"/>
    </cofactor>
    <text evidence="12">Manganese or magnesium. Binds 1 divalent metal ion per monomer in the absence of substrate. May bind a second metal ion after substrate binding.</text>
</comment>
<dbReference type="GO" id="GO:0006298">
    <property type="term" value="P:mismatch repair"/>
    <property type="evidence" value="ECO:0007669"/>
    <property type="project" value="TreeGrafter"/>
</dbReference>
<dbReference type="NCBIfam" id="NF000595">
    <property type="entry name" value="PRK00015.1-3"/>
    <property type="match status" value="1"/>
</dbReference>
<feature type="domain" description="RNase H type-2" evidence="14">
    <location>
        <begin position="4"/>
        <end position="192"/>
    </location>
</feature>
<evidence type="ECO:0000313" key="15">
    <source>
        <dbReference type="EMBL" id="OHA00295.1"/>
    </source>
</evidence>
<evidence type="ECO:0000256" key="3">
    <source>
        <dbReference type="ARBA" id="ARBA00004065"/>
    </source>
</evidence>
<keyword evidence="10 12" id="KW-0378">Hydrolase</keyword>
<dbReference type="STRING" id="1802271.A3C11_00805"/>
<evidence type="ECO:0000256" key="13">
    <source>
        <dbReference type="RuleBase" id="RU003515"/>
    </source>
</evidence>
<evidence type="ECO:0000256" key="10">
    <source>
        <dbReference type="ARBA" id="ARBA00022801"/>
    </source>
</evidence>
<evidence type="ECO:0000256" key="9">
    <source>
        <dbReference type="ARBA" id="ARBA00022759"/>
    </source>
</evidence>
<sequence>MRKKLIGGIDEAGRGPLAGPVSLAMVVAPRGFRFYHPKLGKIRDSKKLSPAKREDWYRFLVSHPKLSYVRAFVHPRVIDRVNIARATDRGAARLVRRAARRPRFIYLDGALSLPHEIPHRVVIKGDERIPIVAAASIIAKVARDRYMVRKAKIFPQYKFAAHKGYGTQLHIKLLRAHGSSPIHRNSFISHFV</sequence>
<dbReference type="InterPro" id="IPR036397">
    <property type="entry name" value="RNaseH_sf"/>
</dbReference>
<keyword evidence="9 12" id="KW-0255">Endonuclease</keyword>
<dbReference type="Proteomes" id="UP000177362">
    <property type="component" value="Unassembled WGS sequence"/>
</dbReference>
<dbReference type="PROSITE" id="PS51975">
    <property type="entry name" value="RNASE_H_2"/>
    <property type="match status" value="1"/>
</dbReference>
<dbReference type="Gene3D" id="3.30.420.10">
    <property type="entry name" value="Ribonuclease H-like superfamily/Ribonuclease H"/>
    <property type="match status" value="1"/>
</dbReference>
<dbReference type="InterPro" id="IPR001352">
    <property type="entry name" value="RNase_HII/HIII"/>
</dbReference>
<dbReference type="GO" id="GO:0004523">
    <property type="term" value="F:RNA-DNA hybrid ribonuclease activity"/>
    <property type="evidence" value="ECO:0007669"/>
    <property type="project" value="UniProtKB-UniRule"/>
</dbReference>
<evidence type="ECO:0000256" key="2">
    <source>
        <dbReference type="ARBA" id="ARBA00001946"/>
    </source>
</evidence>
<dbReference type="GO" id="GO:0005737">
    <property type="term" value="C:cytoplasm"/>
    <property type="evidence" value="ECO:0007669"/>
    <property type="project" value="UniProtKB-SubCell"/>
</dbReference>
<dbReference type="EC" id="3.1.26.4" evidence="13"/>
<evidence type="ECO:0000256" key="4">
    <source>
        <dbReference type="ARBA" id="ARBA00004496"/>
    </source>
</evidence>
<dbReference type="GO" id="GO:0046872">
    <property type="term" value="F:metal ion binding"/>
    <property type="evidence" value="ECO:0007669"/>
    <property type="project" value="UniProtKB-KW"/>
</dbReference>
<evidence type="ECO:0000256" key="8">
    <source>
        <dbReference type="ARBA" id="ARBA00022723"/>
    </source>
</evidence>
<dbReference type="CDD" id="cd07182">
    <property type="entry name" value="RNase_HII_bacteria_HII_like"/>
    <property type="match status" value="1"/>
</dbReference>
<reference evidence="15 16" key="1">
    <citation type="journal article" date="2016" name="Nat. Commun.">
        <title>Thousands of microbial genomes shed light on interconnected biogeochemical processes in an aquifer system.</title>
        <authorList>
            <person name="Anantharaman K."/>
            <person name="Brown C.T."/>
            <person name="Hug L.A."/>
            <person name="Sharon I."/>
            <person name="Castelle C.J."/>
            <person name="Probst A.J."/>
            <person name="Thomas B.C."/>
            <person name="Singh A."/>
            <person name="Wilkins M.J."/>
            <person name="Karaoz U."/>
            <person name="Brodie E.L."/>
            <person name="Williams K.H."/>
            <person name="Hubbard S.S."/>
            <person name="Banfield J.F."/>
        </authorList>
    </citation>
    <scope>NUCLEOTIDE SEQUENCE [LARGE SCALE GENOMIC DNA]</scope>
</reference>
<comment type="subcellular location">
    <subcellularLocation>
        <location evidence="4">Cytoplasm</location>
    </subcellularLocation>
</comment>
<keyword evidence="6" id="KW-0963">Cytoplasm</keyword>
<dbReference type="Pfam" id="PF01351">
    <property type="entry name" value="RNase_HII"/>
    <property type="match status" value="1"/>
</dbReference>
<evidence type="ECO:0000256" key="12">
    <source>
        <dbReference type="PROSITE-ProRule" id="PRU01319"/>
    </source>
</evidence>
<dbReference type="InterPro" id="IPR022898">
    <property type="entry name" value="RNase_HII"/>
</dbReference>
<dbReference type="GO" id="GO:0003723">
    <property type="term" value="F:RNA binding"/>
    <property type="evidence" value="ECO:0007669"/>
    <property type="project" value="UniProtKB-UniRule"/>
</dbReference>
<evidence type="ECO:0000256" key="1">
    <source>
        <dbReference type="ARBA" id="ARBA00000077"/>
    </source>
</evidence>
<gene>
    <name evidence="15" type="ORF">A3C11_00805</name>
</gene>
<comment type="function">
    <text evidence="3 13">Endonuclease that specifically degrades the RNA of RNA-DNA hybrids.</text>
</comment>
<comment type="catalytic activity">
    <reaction evidence="1 12 13">
        <text>Endonucleolytic cleavage to 5'-phosphomonoester.</text>
        <dbReference type="EC" id="3.1.26.4"/>
    </reaction>
</comment>
<dbReference type="GO" id="GO:0043137">
    <property type="term" value="P:DNA replication, removal of RNA primer"/>
    <property type="evidence" value="ECO:0007669"/>
    <property type="project" value="TreeGrafter"/>
</dbReference>
<keyword evidence="11" id="KW-0464">Manganese</keyword>
<evidence type="ECO:0000256" key="6">
    <source>
        <dbReference type="ARBA" id="ARBA00022490"/>
    </source>
</evidence>
<evidence type="ECO:0000313" key="16">
    <source>
        <dbReference type="Proteomes" id="UP000177362"/>
    </source>
</evidence>
<dbReference type="PANTHER" id="PTHR10954">
    <property type="entry name" value="RIBONUCLEASE H2 SUBUNIT A"/>
    <property type="match status" value="1"/>
</dbReference>
<evidence type="ECO:0000256" key="7">
    <source>
        <dbReference type="ARBA" id="ARBA00022722"/>
    </source>
</evidence>
<dbReference type="AlphaFoldDB" id="A0A1G2KLI2"/>
<accession>A0A1G2KLI2</accession>
<organism evidence="15 16">
    <name type="scientific">Candidatus Sungbacteria bacterium RIFCSPHIGHO2_02_FULL_49_12</name>
    <dbReference type="NCBI Taxonomy" id="1802271"/>
    <lineage>
        <taxon>Bacteria</taxon>
        <taxon>Candidatus Sungiibacteriota</taxon>
    </lineage>
</organism>
<dbReference type="EMBL" id="MHQJ01000052">
    <property type="protein sequence ID" value="OHA00295.1"/>
    <property type="molecule type" value="Genomic_DNA"/>
</dbReference>
<feature type="binding site" evidence="12">
    <location>
        <position position="11"/>
    </location>
    <ligand>
        <name>a divalent metal cation</name>
        <dbReference type="ChEBI" id="CHEBI:60240"/>
    </ligand>
</feature>
<keyword evidence="8 12" id="KW-0479">Metal-binding</keyword>
<keyword evidence="7 12" id="KW-0540">Nuclease</keyword>
<protein>
    <recommendedName>
        <fullName evidence="13">Ribonuclease</fullName>
        <ecNumber evidence="13">3.1.26.4</ecNumber>
    </recommendedName>
</protein>